<dbReference type="AlphaFoldDB" id="A0AAD5SXB0"/>
<proteinExistence type="predicted"/>
<protein>
    <submittedName>
        <fullName evidence="3">Uncharacterized protein</fullName>
    </submittedName>
</protein>
<feature type="transmembrane region" description="Helical" evidence="2">
    <location>
        <begin position="70"/>
        <end position="88"/>
    </location>
</feature>
<keyword evidence="2" id="KW-0812">Transmembrane</keyword>
<organism evidence="3 4">
    <name type="scientific">Physocladia obscura</name>
    <dbReference type="NCBI Taxonomy" id="109957"/>
    <lineage>
        <taxon>Eukaryota</taxon>
        <taxon>Fungi</taxon>
        <taxon>Fungi incertae sedis</taxon>
        <taxon>Chytridiomycota</taxon>
        <taxon>Chytridiomycota incertae sedis</taxon>
        <taxon>Chytridiomycetes</taxon>
        <taxon>Chytridiales</taxon>
        <taxon>Chytriomycetaceae</taxon>
        <taxon>Physocladia</taxon>
    </lineage>
</organism>
<evidence type="ECO:0000313" key="4">
    <source>
        <dbReference type="Proteomes" id="UP001211907"/>
    </source>
</evidence>
<accession>A0AAD5SXB0</accession>
<evidence type="ECO:0000313" key="3">
    <source>
        <dbReference type="EMBL" id="KAJ3110220.1"/>
    </source>
</evidence>
<dbReference type="Proteomes" id="UP001211907">
    <property type="component" value="Unassembled WGS sequence"/>
</dbReference>
<feature type="transmembrane region" description="Helical" evidence="2">
    <location>
        <begin position="37"/>
        <end position="58"/>
    </location>
</feature>
<gene>
    <name evidence="3" type="ORF">HK100_003114</name>
</gene>
<comment type="caution">
    <text evidence="3">The sequence shown here is derived from an EMBL/GenBank/DDBJ whole genome shotgun (WGS) entry which is preliminary data.</text>
</comment>
<evidence type="ECO:0000256" key="2">
    <source>
        <dbReference type="SAM" id="Phobius"/>
    </source>
</evidence>
<dbReference type="EMBL" id="JADGJH010001757">
    <property type="protein sequence ID" value="KAJ3110220.1"/>
    <property type="molecule type" value="Genomic_DNA"/>
</dbReference>
<reference evidence="3" key="1">
    <citation type="submission" date="2020-05" db="EMBL/GenBank/DDBJ databases">
        <title>Phylogenomic resolution of chytrid fungi.</title>
        <authorList>
            <person name="Stajich J.E."/>
            <person name="Amses K."/>
            <person name="Simmons R."/>
            <person name="Seto K."/>
            <person name="Myers J."/>
            <person name="Bonds A."/>
            <person name="Quandt C.A."/>
            <person name="Barry K."/>
            <person name="Liu P."/>
            <person name="Grigoriev I."/>
            <person name="Longcore J.E."/>
            <person name="James T.Y."/>
        </authorList>
    </citation>
    <scope>NUCLEOTIDE SEQUENCE</scope>
    <source>
        <strain evidence="3">JEL0513</strain>
    </source>
</reference>
<sequence length="298" mass="32378">MPPMSDANNAILLACLCITTPTIIYTGIRLYNSYSNVALLLLIANLLYLPNNISTLIYNNVNWLDPHPRYFIAYTTIDASVIILYYVYEERLVLLLQAKYRQYFKYSMLFALAVYIVVCIIQIAMFTYYATNTSSGGYNSAGTGLNQIKMTVMLVDIFIAAAILFMTLLAVSQLVAGSKNVGSNSSKDLYMSIITSDFTKFVAVFTVDIYKASSSVNPNVGALPVGNLGFSHLLDTVKILLMTMSLIAPAVVHQMSANSSTKNSSKGGGKSAVGSALKATSSAHGHTAKKKIADFKSK</sequence>
<keyword evidence="2" id="KW-1133">Transmembrane helix</keyword>
<keyword evidence="2" id="KW-0472">Membrane</keyword>
<feature type="transmembrane region" description="Helical" evidence="2">
    <location>
        <begin position="150"/>
        <end position="177"/>
    </location>
</feature>
<evidence type="ECO:0000256" key="1">
    <source>
        <dbReference type="SAM" id="MobiDB-lite"/>
    </source>
</evidence>
<keyword evidence="4" id="KW-1185">Reference proteome</keyword>
<feature type="transmembrane region" description="Helical" evidence="2">
    <location>
        <begin position="6"/>
        <end position="25"/>
    </location>
</feature>
<feature type="transmembrane region" description="Helical" evidence="2">
    <location>
        <begin position="109"/>
        <end position="130"/>
    </location>
</feature>
<name>A0AAD5SXB0_9FUNG</name>
<feature type="region of interest" description="Disordered" evidence="1">
    <location>
        <begin position="258"/>
        <end position="298"/>
    </location>
</feature>